<dbReference type="EMBL" id="AAZO01001560">
    <property type="status" value="NOT_ANNOTATED_CDS"/>
    <property type="molecule type" value="Genomic_DNA"/>
</dbReference>
<organism>
    <name type="scientific">Pediculus humanus subsp. corporis</name>
    <name type="common">Body louse</name>
    <dbReference type="NCBI Taxonomy" id="121224"/>
    <lineage>
        <taxon>Eukaryota</taxon>
        <taxon>Metazoa</taxon>
        <taxon>Ecdysozoa</taxon>
        <taxon>Arthropoda</taxon>
        <taxon>Hexapoda</taxon>
        <taxon>Insecta</taxon>
        <taxon>Pterygota</taxon>
        <taxon>Neoptera</taxon>
        <taxon>Paraneoptera</taxon>
        <taxon>Psocodea</taxon>
        <taxon>Troctomorpha</taxon>
        <taxon>Phthiraptera</taxon>
        <taxon>Anoplura</taxon>
        <taxon>Pediculidae</taxon>
        <taxon>Pediculus</taxon>
    </lineage>
</organism>
<dbReference type="STRING" id="121224.E0VEI6"/>
<evidence type="ECO:0000313" key="2">
    <source>
        <dbReference type="EnsemblMetazoa" id="PHUM134630-PA"/>
    </source>
</evidence>
<dbReference type="Pfam" id="PF09776">
    <property type="entry name" value="Mitoc_L55"/>
    <property type="match status" value="1"/>
</dbReference>
<protein>
    <submittedName>
        <fullName evidence="1 2">Glutamyl-tRNA amidotransferase</fullName>
    </submittedName>
</protein>
<name>E0VEI6_PEDHC</name>
<dbReference type="InterPro" id="IPR018615">
    <property type="entry name" value="Ribosomal_mL55"/>
</dbReference>
<dbReference type="GO" id="GO:0006412">
    <property type="term" value="P:translation"/>
    <property type="evidence" value="ECO:0007669"/>
    <property type="project" value="TreeGrafter"/>
</dbReference>
<dbReference type="InterPro" id="IPR044884">
    <property type="entry name" value="Ribosomal_mL55_sf"/>
</dbReference>
<keyword evidence="3" id="KW-1185">Reference proteome</keyword>
<reference evidence="1" key="2">
    <citation type="submission" date="2007-04" db="EMBL/GenBank/DDBJ databases">
        <title>The genome of the human body louse.</title>
        <authorList>
            <consortium name="The Human Body Louse Genome Consortium"/>
            <person name="Kirkness E."/>
            <person name="Walenz B."/>
            <person name="Hass B."/>
            <person name="Bruggner R."/>
            <person name="Strausberg R."/>
        </authorList>
    </citation>
    <scope>NUCLEOTIDE SEQUENCE</scope>
    <source>
        <strain evidence="1">USDA</strain>
    </source>
</reference>
<dbReference type="OrthoDB" id="9986315at2759"/>
<evidence type="ECO:0000313" key="1">
    <source>
        <dbReference type="EMBL" id="EEB11792.1"/>
    </source>
</evidence>
<dbReference type="VEuPathDB" id="VectorBase:PHUM134630"/>
<evidence type="ECO:0000313" key="3">
    <source>
        <dbReference type="Proteomes" id="UP000009046"/>
    </source>
</evidence>
<dbReference type="Gene3D" id="6.20.130.20">
    <property type="entry name" value="Mitochondrial ribosomal protein L55"/>
    <property type="match status" value="1"/>
</dbReference>
<dbReference type="KEGG" id="phu:Phum_PHUM134630"/>
<proteinExistence type="predicted"/>
<reference evidence="1" key="1">
    <citation type="submission" date="2007-04" db="EMBL/GenBank/DDBJ databases">
        <title>Annotation of Pediculus humanus corporis strain USDA.</title>
        <authorList>
            <person name="Kirkness E."/>
            <person name="Hannick L."/>
            <person name="Hass B."/>
            <person name="Bruggner R."/>
            <person name="Lawson D."/>
            <person name="Bidwell S."/>
            <person name="Joardar V."/>
            <person name="Caler E."/>
            <person name="Walenz B."/>
            <person name="Inman J."/>
            <person name="Schobel S."/>
            <person name="Galinsky K."/>
            <person name="Amedeo P."/>
            <person name="Strausberg R."/>
        </authorList>
    </citation>
    <scope>NUCLEOTIDE SEQUENCE</scope>
    <source>
        <strain evidence="1">USDA</strain>
    </source>
</reference>
<dbReference type="GO" id="GO:0003735">
    <property type="term" value="F:structural constituent of ribosome"/>
    <property type="evidence" value="ECO:0007669"/>
    <property type="project" value="InterPro"/>
</dbReference>
<dbReference type="CTD" id="8234207"/>
<dbReference type="EMBL" id="DS235092">
    <property type="protein sequence ID" value="EEB11792.1"/>
    <property type="molecule type" value="Genomic_DNA"/>
</dbReference>
<dbReference type="eggNOG" id="KOG4616">
    <property type="taxonomic scope" value="Eukaryota"/>
</dbReference>
<dbReference type="InParanoid" id="E0VEI6"/>
<gene>
    <name evidence="2" type="primary">8234207</name>
    <name evidence="1" type="ORF">Phum_PHUM134630</name>
</gene>
<dbReference type="EnsemblMetazoa" id="PHUM134630-RA">
    <property type="protein sequence ID" value="PHUM134630-PA"/>
    <property type="gene ID" value="PHUM134630"/>
</dbReference>
<accession>E0VEI6</accession>
<dbReference type="PANTHER" id="PTHR34095">
    <property type="entry name" value="39S RIBOSOMAL PROTEIN L55, MITOCHONDRIAL"/>
    <property type="match status" value="1"/>
</dbReference>
<dbReference type="OMA" id="IRIRYKE"/>
<keyword evidence="1" id="KW-0808">Transferase</keyword>
<sequence length="114" mass="13684">MTLLLRLGSKYLNKNYESIRWLSNTSAVVTKIHRKHFLKHYPTLVVEPDGSTYTVRYHEPRKIIKLPLDLSKLSEEERNYYLQKRKPKKKVIVEESFDDNFDSNKYLNLLKKKN</sequence>
<dbReference type="AlphaFoldDB" id="E0VEI6"/>
<dbReference type="FunCoup" id="E0VEI6">
    <property type="interactions" value="877"/>
</dbReference>
<reference evidence="2" key="3">
    <citation type="submission" date="2021-02" db="UniProtKB">
        <authorList>
            <consortium name="EnsemblMetazoa"/>
        </authorList>
    </citation>
    <scope>IDENTIFICATION</scope>
    <source>
        <strain evidence="2">USDA</strain>
    </source>
</reference>
<dbReference type="GO" id="GO:0016740">
    <property type="term" value="F:transferase activity"/>
    <property type="evidence" value="ECO:0007669"/>
    <property type="project" value="UniProtKB-KW"/>
</dbReference>
<dbReference type="PANTHER" id="PTHR34095:SF1">
    <property type="entry name" value="LARGE RIBOSOMAL SUBUNIT PROTEIN ML55"/>
    <property type="match status" value="1"/>
</dbReference>
<dbReference type="RefSeq" id="XP_002424530.1">
    <property type="nucleotide sequence ID" value="XM_002424485.1"/>
</dbReference>
<dbReference type="GO" id="GO:0005762">
    <property type="term" value="C:mitochondrial large ribosomal subunit"/>
    <property type="evidence" value="ECO:0007669"/>
    <property type="project" value="InterPro"/>
</dbReference>
<dbReference type="HOGENOM" id="CLU_139855_1_0_1"/>
<dbReference type="GeneID" id="8234207"/>
<dbReference type="Proteomes" id="UP000009046">
    <property type="component" value="Unassembled WGS sequence"/>
</dbReference>